<gene>
    <name evidence="1" type="ORF">K8V82_08320</name>
</gene>
<dbReference type="AlphaFoldDB" id="A0A921I2G4"/>
<reference evidence="1" key="1">
    <citation type="journal article" date="2021" name="PeerJ">
        <title>Extensive microbial diversity within the chicken gut microbiome revealed by metagenomics and culture.</title>
        <authorList>
            <person name="Gilroy R."/>
            <person name="Ravi A."/>
            <person name="Getino M."/>
            <person name="Pursley I."/>
            <person name="Horton D.L."/>
            <person name="Alikhan N.F."/>
            <person name="Baker D."/>
            <person name="Gharbi K."/>
            <person name="Hall N."/>
            <person name="Watson M."/>
            <person name="Adriaenssens E.M."/>
            <person name="Foster-Nyarko E."/>
            <person name="Jarju S."/>
            <person name="Secka A."/>
            <person name="Antonio M."/>
            <person name="Oren A."/>
            <person name="Chaudhuri R.R."/>
            <person name="La Ragione R."/>
            <person name="Hildebrand F."/>
            <person name="Pallen M.J."/>
        </authorList>
    </citation>
    <scope>NUCLEOTIDE SEQUENCE</scope>
    <source>
        <strain evidence="1">ChiSjej5B23-16112</strain>
    </source>
</reference>
<reference evidence="1" key="2">
    <citation type="submission" date="2021-09" db="EMBL/GenBank/DDBJ databases">
        <authorList>
            <person name="Gilroy R."/>
        </authorList>
    </citation>
    <scope>NUCLEOTIDE SEQUENCE</scope>
    <source>
        <strain evidence="1">ChiSjej5B23-16112</strain>
    </source>
</reference>
<dbReference type="EMBL" id="DYVY01000134">
    <property type="protein sequence ID" value="HJF94784.1"/>
    <property type="molecule type" value="Genomic_DNA"/>
</dbReference>
<dbReference type="InterPro" id="IPR018580">
    <property type="entry name" value="Uncharacterised_YfhO"/>
</dbReference>
<feature type="non-terminal residue" evidence="1">
    <location>
        <position position="1"/>
    </location>
</feature>
<accession>A0A921I2G4</accession>
<sequence>EISDAQAWYGSADDAGSGQAEYVDAGLELTADGDGLTGSFTTENGGWLITSIPYDQHFTVYIDGKEVPASQVNGGFLGAETEAGSHQVEIRYDAPGKASGLAVSLAAALFLGADALRKKYGVSRK</sequence>
<name>A0A921I2G4_9FIRM</name>
<protein>
    <submittedName>
        <fullName evidence="1">YfhO family protein</fullName>
    </submittedName>
</protein>
<dbReference type="Pfam" id="PF09586">
    <property type="entry name" value="YfhO"/>
    <property type="match status" value="1"/>
</dbReference>
<evidence type="ECO:0000313" key="2">
    <source>
        <dbReference type="Proteomes" id="UP000769156"/>
    </source>
</evidence>
<comment type="caution">
    <text evidence="1">The sequence shown here is derived from an EMBL/GenBank/DDBJ whole genome shotgun (WGS) entry which is preliminary data.</text>
</comment>
<organism evidence="1 2">
    <name type="scientific">Lachnoclostridium phocaeense</name>
    <dbReference type="NCBI Taxonomy" id="1871021"/>
    <lineage>
        <taxon>Bacteria</taxon>
        <taxon>Bacillati</taxon>
        <taxon>Bacillota</taxon>
        <taxon>Clostridia</taxon>
        <taxon>Lachnospirales</taxon>
        <taxon>Lachnospiraceae</taxon>
    </lineage>
</organism>
<dbReference type="Proteomes" id="UP000769156">
    <property type="component" value="Unassembled WGS sequence"/>
</dbReference>
<evidence type="ECO:0000313" key="1">
    <source>
        <dbReference type="EMBL" id="HJF94784.1"/>
    </source>
</evidence>
<proteinExistence type="predicted"/>